<feature type="transmembrane region" description="Helical" evidence="10">
    <location>
        <begin position="389"/>
        <end position="406"/>
    </location>
</feature>
<evidence type="ECO:0000256" key="7">
    <source>
        <dbReference type="ARBA" id="ARBA00022824"/>
    </source>
</evidence>
<accession>A0A850EMT6</accession>
<organism evidence="11 12">
    <name type="scientific">Paenibacillus agri</name>
    <dbReference type="NCBI Taxonomy" id="2744309"/>
    <lineage>
        <taxon>Bacteria</taxon>
        <taxon>Bacillati</taxon>
        <taxon>Bacillota</taxon>
        <taxon>Bacilli</taxon>
        <taxon>Bacillales</taxon>
        <taxon>Paenibacillaceae</taxon>
        <taxon>Paenibacillus</taxon>
    </lineage>
</organism>
<reference evidence="11" key="1">
    <citation type="submission" date="2020-06" db="EMBL/GenBank/DDBJ databases">
        <title>Paenibacillus sp. nov., isolated from soil.</title>
        <authorList>
            <person name="Seo Y.L."/>
        </authorList>
    </citation>
    <scope>NUCLEOTIDE SEQUENCE [LARGE SCALE GENOMIC DNA]</scope>
    <source>
        <strain evidence="11">JW14</strain>
    </source>
</reference>
<dbReference type="GO" id="GO:0031501">
    <property type="term" value="C:mannosyltransferase complex"/>
    <property type="evidence" value="ECO:0007669"/>
    <property type="project" value="TreeGrafter"/>
</dbReference>
<evidence type="ECO:0000256" key="3">
    <source>
        <dbReference type="ARBA" id="ARBA00022502"/>
    </source>
</evidence>
<dbReference type="PANTHER" id="PTHR12468:SF2">
    <property type="entry name" value="GPI MANNOSYLTRANSFERASE 2"/>
    <property type="match status" value="1"/>
</dbReference>
<evidence type="ECO:0000256" key="5">
    <source>
        <dbReference type="ARBA" id="ARBA00022679"/>
    </source>
</evidence>
<feature type="transmembrane region" description="Helical" evidence="10">
    <location>
        <begin position="82"/>
        <end position="106"/>
    </location>
</feature>
<dbReference type="Proteomes" id="UP000564806">
    <property type="component" value="Unassembled WGS sequence"/>
</dbReference>
<keyword evidence="6 10" id="KW-0812">Transmembrane</keyword>
<feature type="transmembrane region" description="Helical" evidence="10">
    <location>
        <begin position="170"/>
        <end position="193"/>
    </location>
</feature>
<dbReference type="GO" id="GO:0004376">
    <property type="term" value="F:GPI mannosyltransferase activity"/>
    <property type="evidence" value="ECO:0007669"/>
    <property type="project" value="InterPro"/>
</dbReference>
<dbReference type="PANTHER" id="PTHR12468">
    <property type="entry name" value="GPI MANNOSYLTRANSFERASE 2"/>
    <property type="match status" value="1"/>
</dbReference>
<evidence type="ECO:0000256" key="6">
    <source>
        <dbReference type="ARBA" id="ARBA00022692"/>
    </source>
</evidence>
<evidence type="ECO:0000256" key="1">
    <source>
        <dbReference type="ARBA" id="ARBA00004477"/>
    </source>
</evidence>
<name>A0A850EMT6_9BACL</name>
<keyword evidence="9 10" id="KW-0472">Membrane</keyword>
<dbReference type="AlphaFoldDB" id="A0A850EMT6"/>
<evidence type="ECO:0000256" key="2">
    <source>
        <dbReference type="ARBA" id="ARBA00004687"/>
    </source>
</evidence>
<keyword evidence="12" id="KW-1185">Reference proteome</keyword>
<dbReference type="GO" id="GO:0006506">
    <property type="term" value="P:GPI anchor biosynthetic process"/>
    <property type="evidence" value="ECO:0007669"/>
    <property type="project" value="UniProtKB-UniPathway"/>
</dbReference>
<dbReference type="RefSeq" id="WP_175371602.1">
    <property type="nucleotide sequence ID" value="NZ_JABWCS010000206.1"/>
</dbReference>
<dbReference type="EMBL" id="JABWCS010000206">
    <property type="protein sequence ID" value="NUU61049.1"/>
    <property type="molecule type" value="Genomic_DNA"/>
</dbReference>
<feature type="transmembrane region" description="Helical" evidence="10">
    <location>
        <begin position="290"/>
        <end position="311"/>
    </location>
</feature>
<comment type="pathway">
    <text evidence="2">Glycolipid biosynthesis; glycosylphosphatidylinositol-anchor biosynthesis.</text>
</comment>
<feature type="transmembrane region" description="Helical" evidence="10">
    <location>
        <begin position="361"/>
        <end position="382"/>
    </location>
</feature>
<feature type="transmembrane region" description="Helical" evidence="10">
    <location>
        <begin position="7"/>
        <end position="24"/>
    </location>
</feature>
<protein>
    <recommendedName>
        <fullName evidence="13">Glycosyltransferase RgtA/B/C/D-like domain-containing protein</fullName>
    </recommendedName>
</protein>
<dbReference type="UniPathway" id="UPA00196"/>
<dbReference type="GO" id="GO:0016020">
    <property type="term" value="C:membrane"/>
    <property type="evidence" value="ECO:0007669"/>
    <property type="project" value="GOC"/>
</dbReference>
<evidence type="ECO:0000313" key="12">
    <source>
        <dbReference type="Proteomes" id="UP000564806"/>
    </source>
</evidence>
<evidence type="ECO:0000256" key="10">
    <source>
        <dbReference type="SAM" id="Phobius"/>
    </source>
</evidence>
<comment type="subcellular location">
    <subcellularLocation>
        <location evidence="1">Endoplasmic reticulum membrane</location>
        <topology evidence="1">Multi-pass membrane protein</topology>
    </subcellularLocation>
</comment>
<evidence type="ECO:0000256" key="4">
    <source>
        <dbReference type="ARBA" id="ARBA00022676"/>
    </source>
</evidence>
<feature type="transmembrane region" description="Helical" evidence="10">
    <location>
        <begin position="205"/>
        <end position="223"/>
    </location>
</feature>
<evidence type="ECO:0000313" key="11">
    <source>
        <dbReference type="EMBL" id="NUU61049.1"/>
    </source>
</evidence>
<feature type="transmembrane region" description="Helical" evidence="10">
    <location>
        <begin position="36"/>
        <end position="61"/>
    </location>
</feature>
<comment type="caution">
    <text evidence="11">The sequence shown here is derived from an EMBL/GenBank/DDBJ whole genome shotgun (WGS) entry which is preliminary data.</text>
</comment>
<keyword evidence="4" id="KW-0328">Glycosyltransferase</keyword>
<feature type="transmembrane region" description="Helical" evidence="10">
    <location>
        <begin position="434"/>
        <end position="457"/>
    </location>
</feature>
<keyword evidence="7" id="KW-0256">Endoplasmic reticulum</keyword>
<gene>
    <name evidence="11" type="ORF">HPT30_11885</name>
</gene>
<dbReference type="InterPro" id="IPR007315">
    <property type="entry name" value="PIG-V/Gpi18"/>
</dbReference>
<proteinExistence type="predicted"/>
<evidence type="ECO:0000256" key="9">
    <source>
        <dbReference type="ARBA" id="ARBA00023136"/>
    </source>
</evidence>
<dbReference type="GO" id="GO:0000009">
    <property type="term" value="F:alpha-1,6-mannosyltransferase activity"/>
    <property type="evidence" value="ECO:0007669"/>
    <property type="project" value="InterPro"/>
</dbReference>
<sequence length="458" mass="51813">MKKHDKVISIIFVLIMAGMAIFWADSNHSWTVLGTIATVACFALFVLLGLRTIPVLSEYILTSKQPEEMRAHRIEPGRKQTWLKIIGWMLISRALLLIIGYVFLIIQNGYSGGLFSKVMETWHISGIDAASYLGIAENGYVTEGDAKFHLVFFPFLPNLIKVVEIFTGSYLAAGFVISILSSIVAALFAYELARIDMSQRNALRVVKYIFIFPAAFFFLIPMTESLFLALSLMCIYFVRKKQWFIGCLFGALAAYTRSPGILLAVPVAIEFVRELLGTYKVVNRRAWISRLVGAFACLFIISLGLLAYLYINYEVTGNAFQYSIYQKEHWFQKLYFFFDTVRYQMEYAVRTFIEGDSRNFLGLWLPNLLTIFSALIVIYMAAKKLNPAYTAYFIVYFAFVVAPTWLLSAPRYFIVVFPLAFAAVALTEEKSKDAALTAVSVIGGLLYLALFVAGYPIY</sequence>
<evidence type="ECO:0000256" key="8">
    <source>
        <dbReference type="ARBA" id="ARBA00022989"/>
    </source>
</evidence>
<evidence type="ECO:0008006" key="13">
    <source>
        <dbReference type="Google" id="ProtNLM"/>
    </source>
</evidence>
<feature type="transmembrane region" description="Helical" evidence="10">
    <location>
        <begin position="243"/>
        <end position="269"/>
    </location>
</feature>
<keyword evidence="5" id="KW-0808">Transferase</keyword>
<keyword evidence="8 10" id="KW-1133">Transmembrane helix</keyword>
<keyword evidence="3" id="KW-0337">GPI-anchor biosynthesis</keyword>